<sequence>MKSFFVSIVALMAGAAMAATGRGRGRYYYPRCQRVCQDEEPRCASGWHAEKNHEPYSPYRCWTCCTGPAL</sequence>
<proteinExistence type="predicted"/>
<keyword evidence="1" id="KW-0732">Signal</keyword>
<evidence type="ECO:0000313" key="3">
    <source>
        <dbReference type="Proteomes" id="UP000557566"/>
    </source>
</evidence>
<protein>
    <submittedName>
        <fullName evidence="2">Uncharacterized protein</fullName>
    </submittedName>
</protein>
<keyword evidence="3" id="KW-1185">Reference proteome</keyword>
<feature type="signal peptide" evidence="1">
    <location>
        <begin position="1"/>
        <end position="18"/>
    </location>
</feature>
<accession>A0A8H4PJD0</accession>
<feature type="chain" id="PRO_5034278254" evidence="1">
    <location>
        <begin position="19"/>
        <end position="70"/>
    </location>
</feature>
<name>A0A8H4PJD0_9HYPO</name>
<organism evidence="2 3">
    <name type="scientific">Ophiocordyceps sinensis</name>
    <dbReference type="NCBI Taxonomy" id="72228"/>
    <lineage>
        <taxon>Eukaryota</taxon>
        <taxon>Fungi</taxon>
        <taxon>Dikarya</taxon>
        <taxon>Ascomycota</taxon>
        <taxon>Pezizomycotina</taxon>
        <taxon>Sordariomycetes</taxon>
        <taxon>Hypocreomycetidae</taxon>
        <taxon>Hypocreales</taxon>
        <taxon>Ophiocordycipitaceae</taxon>
        <taxon>Ophiocordyceps</taxon>
    </lineage>
</organism>
<gene>
    <name evidence="2" type="ORF">G6O67_007923</name>
</gene>
<dbReference type="AlphaFoldDB" id="A0A8H4PJD0"/>
<dbReference type="EMBL" id="JAAVMX010000009">
    <property type="protein sequence ID" value="KAF4504473.1"/>
    <property type="molecule type" value="Genomic_DNA"/>
</dbReference>
<evidence type="ECO:0000256" key="1">
    <source>
        <dbReference type="SAM" id="SignalP"/>
    </source>
</evidence>
<evidence type="ECO:0000313" key="2">
    <source>
        <dbReference type="EMBL" id="KAF4504473.1"/>
    </source>
</evidence>
<dbReference type="Proteomes" id="UP000557566">
    <property type="component" value="Unassembled WGS sequence"/>
</dbReference>
<reference evidence="2 3" key="1">
    <citation type="journal article" date="2020" name="Genome Biol. Evol.">
        <title>A new high-quality draft genome assembly of the Chinese cordyceps Ophiocordyceps sinensis.</title>
        <authorList>
            <person name="Shu R."/>
            <person name="Zhang J."/>
            <person name="Meng Q."/>
            <person name="Zhang H."/>
            <person name="Zhou G."/>
            <person name="Li M."/>
            <person name="Wu P."/>
            <person name="Zhao Y."/>
            <person name="Chen C."/>
            <person name="Qin Q."/>
        </authorList>
    </citation>
    <scope>NUCLEOTIDE SEQUENCE [LARGE SCALE GENOMIC DNA]</scope>
    <source>
        <strain evidence="2 3">IOZ07</strain>
    </source>
</reference>
<comment type="caution">
    <text evidence="2">The sequence shown here is derived from an EMBL/GenBank/DDBJ whole genome shotgun (WGS) entry which is preliminary data.</text>
</comment>